<accession>A0A939BPS6</accession>
<comment type="caution">
    <text evidence="3">The sequence shown here is derived from an EMBL/GenBank/DDBJ whole genome shotgun (WGS) entry which is preliminary data.</text>
</comment>
<gene>
    <name evidence="3" type="ORF">JOC47_000359</name>
</gene>
<protein>
    <recommendedName>
        <fullName evidence="5">DUF4129 domain-containing protein</fullName>
    </recommendedName>
</protein>
<dbReference type="AlphaFoldDB" id="A0A939BPS6"/>
<feature type="signal peptide" evidence="2">
    <location>
        <begin position="1"/>
        <end position="26"/>
    </location>
</feature>
<keyword evidence="1" id="KW-1133">Transmembrane helix</keyword>
<feature type="transmembrane region" description="Helical" evidence="1">
    <location>
        <begin position="125"/>
        <end position="143"/>
    </location>
</feature>
<name>A0A939BPS6_9FIRM</name>
<evidence type="ECO:0000313" key="4">
    <source>
        <dbReference type="Proteomes" id="UP000774000"/>
    </source>
</evidence>
<proteinExistence type="predicted"/>
<dbReference type="Proteomes" id="UP000774000">
    <property type="component" value="Unassembled WGS sequence"/>
</dbReference>
<keyword evidence="1" id="KW-0472">Membrane</keyword>
<evidence type="ECO:0000313" key="3">
    <source>
        <dbReference type="EMBL" id="MBM7555534.1"/>
    </source>
</evidence>
<keyword evidence="4" id="KW-1185">Reference proteome</keyword>
<evidence type="ECO:0000256" key="2">
    <source>
        <dbReference type="SAM" id="SignalP"/>
    </source>
</evidence>
<dbReference type="RefSeq" id="WP_204700267.1">
    <property type="nucleotide sequence ID" value="NZ_JAFBDQ010000002.1"/>
</dbReference>
<keyword evidence="2" id="KW-0732">Signal</keyword>
<feature type="chain" id="PRO_5039666827" description="DUF4129 domain-containing protein" evidence="2">
    <location>
        <begin position="27"/>
        <end position="262"/>
    </location>
</feature>
<keyword evidence="1" id="KW-0812">Transmembrane</keyword>
<sequence length="262" mass="30366">MRVNKILLIGLLCLLLLGTMSGLSQAEQRDIYIGDLIKLQIAGNVAPEEIKEKFSEFEIVDLEQQESGYQLTVRTFALGQKVVQLGDKKIRIDVKSTLDKYKERQKVFAGDLKVQEPDFKWQWSYLLYVLGALVIIIASYYIWQWWKNRAQEEVTPYQSFQQRLTAAAEAEDYFVALTYALKRYLEQTFNCRIIGKTSTEIIAEVEEISALEEHLAALEDWLQQVDYYKYTTAEADGEEQEKLAAELKKIVDEIEKQEQVVK</sequence>
<evidence type="ECO:0008006" key="5">
    <source>
        <dbReference type="Google" id="ProtNLM"/>
    </source>
</evidence>
<organism evidence="3 4">
    <name type="scientific">Halanaerobacter jeridensis</name>
    <dbReference type="NCBI Taxonomy" id="706427"/>
    <lineage>
        <taxon>Bacteria</taxon>
        <taxon>Bacillati</taxon>
        <taxon>Bacillota</taxon>
        <taxon>Clostridia</taxon>
        <taxon>Halanaerobiales</taxon>
        <taxon>Halobacteroidaceae</taxon>
        <taxon>Halanaerobacter</taxon>
    </lineage>
</organism>
<evidence type="ECO:0000256" key="1">
    <source>
        <dbReference type="SAM" id="Phobius"/>
    </source>
</evidence>
<reference evidence="3" key="1">
    <citation type="submission" date="2021-01" db="EMBL/GenBank/DDBJ databases">
        <title>Genomic Encyclopedia of Type Strains, Phase IV (KMG-IV): sequencing the most valuable type-strain genomes for metagenomic binning, comparative biology and taxonomic classification.</title>
        <authorList>
            <person name="Goeker M."/>
        </authorList>
    </citation>
    <scope>NUCLEOTIDE SEQUENCE</scope>
    <source>
        <strain evidence="3">DSM 23230</strain>
    </source>
</reference>
<dbReference type="EMBL" id="JAFBDQ010000002">
    <property type="protein sequence ID" value="MBM7555534.1"/>
    <property type="molecule type" value="Genomic_DNA"/>
</dbReference>